<keyword evidence="10" id="KW-0152">Cholesterol biosynthesis</keyword>
<evidence type="ECO:0000256" key="16">
    <source>
        <dbReference type="ARBA" id="ARBA00023221"/>
    </source>
</evidence>
<gene>
    <name evidence="18" type="ORF">BXYJ_LOCUS12104</name>
</gene>
<dbReference type="GO" id="GO:0006695">
    <property type="term" value="P:cholesterol biosynthetic process"/>
    <property type="evidence" value="ECO:0007669"/>
    <property type="project" value="UniProtKB-KW"/>
</dbReference>
<dbReference type="SUPFAM" id="SSF52540">
    <property type="entry name" value="P-loop containing nucleoside triphosphate hydrolases"/>
    <property type="match status" value="1"/>
</dbReference>
<dbReference type="SMR" id="A0A1I7RN89"/>
<dbReference type="InterPro" id="IPR005919">
    <property type="entry name" value="Pmev_kin_anim"/>
</dbReference>
<evidence type="ECO:0000256" key="7">
    <source>
        <dbReference type="ARBA" id="ARBA00022679"/>
    </source>
</evidence>
<keyword evidence="8" id="KW-0547">Nucleotide-binding</keyword>
<dbReference type="EMBL" id="CAJFCV020000005">
    <property type="protein sequence ID" value="CAG9123767.1"/>
    <property type="molecule type" value="Genomic_DNA"/>
</dbReference>
<dbReference type="eggNOG" id="ENOG502RXWP">
    <property type="taxonomic scope" value="Eukaryota"/>
</dbReference>
<dbReference type="PANTHER" id="PTHR13101">
    <property type="entry name" value="PHOSPHOMEVALONATE KINASE"/>
    <property type="match status" value="1"/>
</dbReference>
<dbReference type="EMBL" id="CAJFDI010000005">
    <property type="protein sequence ID" value="CAD5232013.1"/>
    <property type="molecule type" value="Genomic_DNA"/>
</dbReference>
<keyword evidence="9" id="KW-0418">Kinase</keyword>
<evidence type="ECO:0000256" key="15">
    <source>
        <dbReference type="ARBA" id="ARBA00023166"/>
    </source>
</evidence>
<dbReference type="WBParaSite" id="BXY_0217500.1">
    <property type="protein sequence ID" value="BXY_0217500.1"/>
    <property type="gene ID" value="BXY_0217500"/>
</dbReference>
<evidence type="ECO:0000256" key="2">
    <source>
        <dbReference type="ARBA" id="ARBA00005017"/>
    </source>
</evidence>
<dbReference type="InterPro" id="IPR027417">
    <property type="entry name" value="P-loop_NTPase"/>
</dbReference>
<dbReference type="PANTHER" id="PTHR13101:SF1">
    <property type="entry name" value="PHOSPHOMEVALONATE KINASE"/>
    <property type="match status" value="1"/>
</dbReference>
<keyword evidence="5" id="KW-0444">Lipid biosynthesis</keyword>
<keyword evidence="13" id="KW-0756">Sterol biosynthesis</keyword>
<evidence type="ECO:0000256" key="6">
    <source>
        <dbReference type="ARBA" id="ARBA00022548"/>
    </source>
</evidence>
<keyword evidence="7" id="KW-0808">Transferase</keyword>
<dbReference type="OrthoDB" id="2401875at2759"/>
<evidence type="ECO:0000256" key="4">
    <source>
        <dbReference type="ARBA" id="ARBA00022490"/>
    </source>
</evidence>
<dbReference type="Proteomes" id="UP000659654">
    <property type="component" value="Unassembled WGS sequence"/>
</dbReference>
<dbReference type="Proteomes" id="UP000095284">
    <property type="component" value="Unplaced"/>
</dbReference>
<evidence type="ECO:0000256" key="3">
    <source>
        <dbReference type="ARBA" id="ARBA00012958"/>
    </source>
</evidence>
<dbReference type="GO" id="GO:0019287">
    <property type="term" value="P:isopentenyl diphosphate biosynthetic process, mevalonate pathway"/>
    <property type="evidence" value="ECO:0007669"/>
    <property type="project" value="UniProtKB-UniPathway"/>
</dbReference>
<evidence type="ECO:0000256" key="17">
    <source>
        <dbReference type="ARBA" id="ARBA00034549"/>
    </source>
</evidence>
<reference evidence="19" key="2">
    <citation type="submission" date="2020-08" db="EMBL/GenBank/DDBJ databases">
        <authorList>
            <person name="Kikuchi T."/>
        </authorList>
    </citation>
    <scope>NUCLEOTIDE SEQUENCE</scope>
    <source>
        <strain evidence="18">Ka4C1</strain>
    </source>
</reference>
<keyword evidence="12" id="KW-0752">Steroid biosynthesis</keyword>
<comment type="pathway">
    <text evidence="2">Isoprenoid biosynthesis; isopentenyl diphosphate biosynthesis via mevalonate pathway; isopentenyl diphosphate from (R)-mevalonate: step 2/3.</text>
</comment>
<dbReference type="Pfam" id="PF04275">
    <property type="entry name" value="P-mevalo_kinase"/>
    <property type="match status" value="1"/>
</dbReference>
<evidence type="ECO:0000313" key="21">
    <source>
        <dbReference type="Proteomes" id="UP000659654"/>
    </source>
</evidence>
<evidence type="ECO:0000256" key="14">
    <source>
        <dbReference type="ARBA" id="ARBA00023098"/>
    </source>
</evidence>
<name>A0A1I7RN89_BURXY</name>
<evidence type="ECO:0000256" key="10">
    <source>
        <dbReference type="ARBA" id="ARBA00022778"/>
    </source>
</evidence>
<organism evidence="20 22">
    <name type="scientific">Bursaphelenchus xylophilus</name>
    <name type="common">Pinewood nematode worm</name>
    <name type="synonym">Aphelenchoides xylophilus</name>
    <dbReference type="NCBI Taxonomy" id="6326"/>
    <lineage>
        <taxon>Eukaryota</taxon>
        <taxon>Metazoa</taxon>
        <taxon>Ecdysozoa</taxon>
        <taxon>Nematoda</taxon>
        <taxon>Chromadorea</taxon>
        <taxon>Rhabditida</taxon>
        <taxon>Tylenchina</taxon>
        <taxon>Tylenchomorpha</taxon>
        <taxon>Aphelenchoidea</taxon>
        <taxon>Aphelenchoididae</taxon>
        <taxon>Bursaphelenchus</taxon>
    </lineage>
</organism>
<evidence type="ECO:0000256" key="13">
    <source>
        <dbReference type="ARBA" id="ARBA00023011"/>
    </source>
</evidence>
<dbReference type="GO" id="GO:0005524">
    <property type="term" value="F:ATP binding"/>
    <property type="evidence" value="ECO:0007669"/>
    <property type="project" value="UniProtKB-KW"/>
</dbReference>
<keyword evidence="21" id="KW-1185">Reference proteome</keyword>
<evidence type="ECO:0000313" key="18">
    <source>
        <dbReference type="EMBL" id="CAD5232013.1"/>
    </source>
</evidence>
<evidence type="ECO:0000256" key="1">
    <source>
        <dbReference type="ARBA" id="ARBA00004514"/>
    </source>
</evidence>
<dbReference type="GO" id="GO:0005829">
    <property type="term" value="C:cytosol"/>
    <property type="evidence" value="ECO:0007669"/>
    <property type="project" value="UniProtKB-SubCell"/>
</dbReference>
<evidence type="ECO:0000256" key="5">
    <source>
        <dbReference type="ARBA" id="ARBA00022516"/>
    </source>
</evidence>
<evidence type="ECO:0000256" key="8">
    <source>
        <dbReference type="ARBA" id="ARBA00022741"/>
    </source>
</evidence>
<keyword evidence="14" id="KW-0443">Lipid metabolism</keyword>
<dbReference type="Gene3D" id="3.40.50.300">
    <property type="entry name" value="P-loop containing nucleotide triphosphate hydrolases"/>
    <property type="match status" value="1"/>
</dbReference>
<dbReference type="UniPathway" id="UPA00057">
    <property type="reaction ID" value="UER00099"/>
</dbReference>
<comment type="subcellular location">
    <subcellularLocation>
        <location evidence="1">Cytoplasm</location>
        <location evidence="1">Cytosol</location>
    </subcellularLocation>
</comment>
<evidence type="ECO:0000313" key="22">
    <source>
        <dbReference type="WBParaSite" id="BXY_0217500.1"/>
    </source>
</evidence>
<dbReference type="EC" id="2.7.4.2" evidence="3"/>
<sequence length="194" mass="22607">MDKGPKILVGFSGKRKSGKDYVSDELIKKGENLGLRIVRRGVSYPLKEEYGVEHNLDGERLKFDFEYKEKVRKEMVVWGEQIRSKDPAYFCRKTVEAVTDLSSVDILIISDCRRPTDLLYFKSHFNAVFLRVEADIETRKERGWEFQDGVDNSESECGLDDYKCWDFLIENNGDEEQLQKDLDELIHKLGVLQK</sequence>
<proteinExistence type="predicted"/>
<evidence type="ECO:0000256" key="12">
    <source>
        <dbReference type="ARBA" id="ARBA00022955"/>
    </source>
</evidence>
<keyword evidence="4" id="KW-0963">Cytoplasm</keyword>
<reference evidence="22" key="1">
    <citation type="submission" date="2016-11" db="UniProtKB">
        <authorList>
            <consortium name="WormBaseParasite"/>
        </authorList>
    </citation>
    <scope>IDENTIFICATION</scope>
</reference>
<keyword evidence="16" id="KW-0753">Steroid metabolism</keyword>
<protein>
    <recommendedName>
        <fullName evidence="17">Phosphomevalonate kinase</fullName>
        <ecNumber evidence="3">2.7.4.2</ecNumber>
    </recommendedName>
</protein>
<evidence type="ECO:0000313" key="19">
    <source>
        <dbReference type="EMBL" id="CAG9123767.1"/>
    </source>
</evidence>
<dbReference type="Proteomes" id="UP000582659">
    <property type="component" value="Unassembled WGS sequence"/>
</dbReference>
<keyword evidence="6" id="KW-0153">Cholesterol metabolism</keyword>
<keyword evidence="11" id="KW-0067">ATP-binding</keyword>
<evidence type="ECO:0000313" key="20">
    <source>
        <dbReference type="Proteomes" id="UP000095284"/>
    </source>
</evidence>
<evidence type="ECO:0000256" key="9">
    <source>
        <dbReference type="ARBA" id="ARBA00022777"/>
    </source>
</evidence>
<keyword evidence="15" id="KW-1207">Sterol metabolism</keyword>
<evidence type="ECO:0000256" key="11">
    <source>
        <dbReference type="ARBA" id="ARBA00022840"/>
    </source>
</evidence>
<dbReference type="GO" id="GO:0004631">
    <property type="term" value="F:phosphomevalonate kinase activity"/>
    <property type="evidence" value="ECO:0007669"/>
    <property type="project" value="UniProtKB-EC"/>
</dbReference>
<dbReference type="AlphaFoldDB" id="A0A1I7RN89"/>
<accession>A0A1I7RN89</accession>